<dbReference type="GO" id="GO:0006508">
    <property type="term" value="P:proteolysis"/>
    <property type="evidence" value="ECO:0007669"/>
    <property type="project" value="UniProtKB-KW"/>
</dbReference>
<gene>
    <name evidence="13" type="ORF">Q664_15840</name>
</gene>
<feature type="transmembrane region" description="Helical" evidence="11">
    <location>
        <begin position="472"/>
        <end position="498"/>
    </location>
</feature>
<evidence type="ECO:0000256" key="4">
    <source>
        <dbReference type="ARBA" id="ARBA00022670"/>
    </source>
</evidence>
<dbReference type="PANTHER" id="PTHR42837:SF2">
    <property type="entry name" value="MEMBRANE METALLOPROTEASE ARASP2, CHLOROPLASTIC-RELATED"/>
    <property type="match status" value="1"/>
</dbReference>
<dbReference type="Pfam" id="PF02163">
    <property type="entry name" value="Peptidase_M50"/>
    <property type="match status" value="1"/>
</dbReference>
<keyword evidence="5 11" id="KW-0812">Transmembrane</keyword>
<comment type="subcellular location">
    <subcellularLocation>
        <location evidence="2">Membrane</location>
        <topology evidence="2">Multi-pass membrane protein</topology>
    </subcellularLocation>
</comment>
<dbReference type="PROSITE" id="PS50106">
    <property type="entry name" value="PDZ"/>
    <property type="match status" value="2"/>
</dbReference>
<feature type="domain" description="PDZ" evidence="12">
    <location>
        <begin position="197"/>
        <end position="271"/>
    </location>
</feature>
<name>A0A084SVH3_9BACT</name>
<reference evidence="13 14" key="1">
    <citation type="submission" date="2014-07" db="EMBL/GenBank/DDBJ databases">
        <title>Draft Genome Sequence of Gephyronic Acid Producer, Cystobacter violaceus Strain Cb vi76.</title>
        <authorList>
            <person name="Stevens D.C."/>
            <person name="Young J."/>
            <person name="Carmichael R."/>
            <person name="Tan J."/>
            <person name="Taylor R.E."/>
        </authorList>
    </citation>
    <scope>NUCLEOTIDE SEQUENCE [LARGE SCALE GENOMIC DNA]</scope>
    <source>
        <strain evidence="13 14">Cb vi76</strain>
    </source>
</reference>
<evidence type="ECO:0000313" key="13">
    <source>
        <dbReference type="EMBL" id="KFA92458.1"/>
    </source>
</evidence>
<dbReference type="RefSeq" id="WP_043395161.1">
    <property type="nucleotide sequence ID" value="NZ_JPMI01000096.1"/>
</dbReference>
<evidence type="ECO:0000256" key="9">
    <source>
        <dbReference type="ARBA" id="ARBA00023049"/>
    </source>
</evidence>
<dbReference type="CDD" id="cd23081">
    <property type="entry name" value="cpPDZ_EcRseP-like"/>
    <property type="match status" value="1"/>
</dbReference>
<comment type="similarity">
    <text evidence="3">Belongs to the peptidase M50B family.</text>
</comment>
<evidence type="ECO:0000256" key="1">
    <source>
        <dbReference type="ARBA" id="ARBA00001947"/>
    </source>
</evidence>
<dbReference type="GO" id="GO:0004222">
    <property type="term" value="F:metalloendopeptidase activity"/>
    <property type="evidence" value="ECO:0007669"/>
    <property type="project" value="InterPro"/>
</dbReference>
<dbReference type="GO" id="GO:0016020">
    <property type="term" value="C:membrane"/>
    <property type="evidence" value="ECO:0007669"/>
    <property type="project" value="UniProtKB-SubCell"/>
</dbReference>
<keyword evidence="4" id="KW-0645">Protease</keyword>
<evidence type="ECO:0000256" key="11">
    <source>
        <dbReference type="SAM" id="Phobius"/>
    </source>
</evidence>
<dbReference type="InterPro" id="IPR041489">
    <property type="entry name" value="PDZ_6"/>
</dbReference>
<dbReference type="InterPro" id="IPR008915">
    <property type="entry name" value="Peptidase_M50"/>
</dbReference>
<feature type="transmembrane region" description="Helical" evidence="11">
    <location>
        <begin position="95"/>
        <end position="118"/>
    </location>
</feature>
<dbReference type="NCBIfam" id="TIGR00054">
    <property type="entry name" value="RIP metalloprotease RseP"/>
    <property type="match status" value="2"/>
</dbReference>
<sequence length="543" mass="58019">MLQGPGLFIVLLGVLITVHELGHFLVAKACGVKVLRFSIGFGPKLFGFTKGETEYQVALLPLGGYVKMAGDTPHEELSPEDAQRGFLNAAPWKRALIVVAGPVFNLVFPVLIYFFVFFGPHETISTRVGYVDPAMPAAAAGIRPGDRIVAVDGDKVRTFEEMREAFVGRFDRSIPITIERDGKQQIVNVTPNRIVESSPVDSVERGQIGVAHTNRPAVVGVPPGSPAAQAGLKTFDRVLSINGVAIPDEAALNEQLAKMEGTLALTVQRLAPVPAGVVTGYSPSVHKVTVQKQPGAEGFAALGAQAADIYVGSVFPGSPAEKAGLRVGDQLVSFNGEPLHSFNVLAGKLSTLKEQSFQLGWRSADGQVRTETIAQASHTSKDEMGQESSRLELGLRPWLPSSAELLPTDKVTVTLGVGEALREAATVVPKIVGQMVKVIGGLVTGQVSHKTLGGPVMMYQLASKSVDQGLDYFLNLMAIISINLGVMNLLPIPILDGFHLLSAFWEGIRRRPIPVRVREVANVVGLVLLMALMGMALINDITR</sequence>
<dbReference type="CDD" id="cd06163">
    <property type="entry name" value="S2P-M50_PDZ_RseP-like"/>
    <property type="match status" value="1"/>
</dbReference>
<comment type="cofactor">
    <cofactor evidence="1">
        <name>Zn(2+)</name>
        <dbReference type="ChEBI" id="CHEBI:29105"/>
    </cofactor>
</comment>
<evidence type="ECO:0000256" key="5">
    <source>
        <dbReference type="ARBA" id="ARBA00022692"/>
    </source>
</evidence>
<dbReference type="SMART" id="SM00228">
    <property type="entry name" value="PDZ"/>
    <property type="match status" value="3"/>
</dbReference>
<feature type="domain" description="PDZ" evidence="12">
    <location>
        <begin position="287"/>
        <end position="339"/>
    </location>
</feature>
<evidence type="ECO:0000256" key="10">
    <source>
        <dbReference type="ARBA" id="ARBA00023136"/>
    </source>
</evidence>
<accession>A0A084SVH3</accession>
<dbReference type="InterPro" id="IPR004387">
    <property type="entry name" value="Pept_M50_Zn"/>
</dbReference>
<dbReference type="SUPFAM" id="SSF50156">
    <property type="entry name" value="PDZ domain-like"/>
    <property type="match status" value="3"/>
</dbReference>
<dbReference type="EMBL" id="JPMI01000096">
    <property type="protein sequence ID" value="KFA92458.1"/>
    <property type="molecule type" value="Genomic_DNA"/>
</dbReference>
<protein>
    <submittedName>
        <fullName evidence="13">Peptidase M50</fullName>
    </submittedName>
</protein>
<evidence type="ECO:0000256" key="7">
    <source>
        <dbReference type="ARBA" id="ARBA00022833"/>
    </source>
</evidence>
<evidence type="ECO:0000256" key="3">
    <source>
        <dbReference type="ARBA" id="ARBA00007931"/>
    </source>
</evidence>
<comment type="caution">
    <text evidence="13">The sequence shown here is derived from an EMBL/GenBank/DDBJ whole genome shotgun (WGS) entry which is preliminary data.</text>
</comment>
<evidence type="ECO:0000256" key="2">
    <source>
        <dbReference type="ARBA" id="ARBA00004141"/>
    </source>
</evidence>
<dbReference type="AlphaFoldDB" id="A0A084SVH3"/>
<evidence type="ECO:0000259" key="12">
    <source>
        <dbReference type="PROSITE" id="PS50106"/>
    </source>
</evidence>
<dbReference type="InterPro" id="IPR036034">
    <property type="entry name" value="PDZ_sf"/>
</dbReference>
<keyword evidence="6" id="KW-0378">Hydrolase</keyword>
<evidence type="ECO:0000256" key="6">
    <source>
        <dbReference type="ARBA" id="ARBA00022801"/>
    </source>
</evidence>
<keyword evidence="9" id="KW-0482">Metalloprotease</keyword>
<proteinExistence type="inferred from homology"/>
<keyword evidence="7" id="KW-0862">Zinc</keyword>
<feature type="transmembrane region" description="Helical" evidence="11">
    <location>
        <begin position="6"/>
        <end position="26"/>
    </location>
</feature>
<dbReference type="Proteomes" id="UP000028547">
    <property type="component" value="Unassembled WGS sequence"/>
</dbReference>
<dbReference type="Gene3D" id="2.30.42.10">
    <property type="match status" value="3"/>
</dbReference>
<evidence type="ECO:0000313" key="14">
    <source>
        <dbReference type="Proteomes" id="UP000028547"/>
    </source>
</evidence>
<keyword evidence="10 11" id="KW-0472">Membrane</keyword>
<organism evidence="13 14">
    <name type="scientific">Archangium violaceum Cb vi76</name>
    <dbReference type="NCBI Taxonomy" id="1406225"/>
    <lineage>
        <taxon>Bacteria</taxon>
        <taxon>Pseudomonadati</taxon>
        <taxon>Myxococcota</taxon>
        <taxon>Myxococcia</taxon>
        <taxon>Myxococcales</taxon>
        <taxon>Cystobacterineae</taxon>
        <taxon>Archangiaceae</taxon>
        <taxon>Archangium</taxon>
    </lineage>
</organism>
<feature type="transmembrane region" description="Helical" evidence="11">
    <location>
        <begin position="519"/>
        <end position="538"/>
    </location>
</feature>
<dbReference type="PANTHER" id="PTHR42837">
    <property type="entry name" value="REGULATOR OF SIGMA-E PROTEASE RSEP"/>
    <property type="match status" value="1"/>
</dbReference>
<dbReference type="Pfam" id="PF17820">
    <property type="entry name" value="PDZ_6"/>
    <property type="match status" value="2"/>
</dbReference>
<keyword evidence="8 11" id="KW-1133">Transmembrane helix</keyword>
<evidence type="ECO:0000256" key="8">
    <source>
        <dbReference type="ARBA" id="ARBA00022989"/>
    </source>
</evidence>
<dbReference type="InterPro" id="IPR001478">
    <property type="entry name" value="PDZ"/>
</dbReference>